<name>A0A5P9CH00_9VIBR</name>
<dbReference type="Proteomes" id="UP000326936">
    <property type="component" value="Chromosome"/>
</dbReference>
<evidence type="ECO:0000313" key="3">
    <source>
        <dbReference type="Proteomes" id="UP000326936"/>
    </source>
</evidence>
<organism evidence="2 3">
    <name type="scientific">Vibrio aquimaris</name>
    <dbReference type="NCBI Taxonomy" id="2587862"/>
    <lineage>
        <taxon>Bacteria</taxon>
        <taxon>Pseudomonadati</taxon>
        <taxon>Pseudomonadota</taxon>
        <taxon>Gammaproteobacteria</taxon>
        <taxon>Vibrionales</taxon>
        <taxon>Vibrionaceae</taxon>
        <taxon>Vibrio</taxon>
    </lineage>
</organism>
<accession>A0A5P9CH00</accession>
<gene>
    <name evidence="2" type="ORF">FIV01_00655</name>
</gene>
<reference evidence="2 3" key="1">
    <citation type="submission" date="2019-10" db="EMBL/GenBank/DDBJ databases">
        <title>Complete genome sequence of Vibrio sp. strain THAF100, isolated from non-filtered water from the water column of tank 6 of a marine aquarium containing stony-coral fragments. Water maintained at 26 degree C.</title>
        <authorList>
            <person name="Ruckert C."/>
            <person name="Franco A."/>
            <person name="Kalinowski J."/>
            <person name="Glaeser S."/>
        </authorList>
    </citation>
    <scope>NUCLEOTIDE SEQUENCE [LARGE SCALE GENOMIC DNA]</scope>
    <source>
        <strain evidence="2 3">THAF100</strain>
    </source>
</reference>
<dbReference type="AlphaFoldDB" id="A0A5P9CH00"/>
<proteinExistence type="predicted"/>
<feature type="chain" id="PRO_5024851987" evidence="1">
    <location>
        <begin position="21"/>
        <end position="555"/>
    </location>
</feature>
<evidence type="ECO:0000256" key="1">
    <source>
        <dbReference type="SAM" id="SignalP"/>
    </source>
</evidence>
<sequence length="555" mass="61080" precursor="true">MLLKRIFLVVMLGFPVGVGANGDSSTVNAADDKVCEKEGSACPNNQGSDIKNSEQGYYQYLLNQFRQVILGEMDGFAAVVQGANHSRFPYWYLNDSFTFNQYTYDYISARVLPDMIRGSAELLEGKSFNHAYLQVMSAISYGLNEQTKQQLAEHQKELETLASELVDVYEYAFNPITPEYIEKANQALEPYKGTVETRLDYVVDYAVAFNWSGHAAKDEPPLAFSKLADANNLTQVLPEMPASGAGVLQKLGLYLHSYQVISAMSNGFQHNSSMLKSAISNLQSPSHDSGGIKTFNPVDGSESKDYQPRYDIGISLADITNSLNSPDRTLGLTLYLDPEKAKSAQQALVGNLEFVDDVGRSVDLNSLATVAPIKIEVSYQGYVYLPIKKDSLNSDGQSGWYFNDPIWQSIQNQGQDETGYQLIYKPPFNLDCHNQGGNLAELTGVLIANPPKVVITFEGAAEVLPSLFAQGSGIGKIQFDSQGPSLGIGQRSYRYRITDDKNGHKSLTLTSDNQREPDSQTSTLKASVPLGLRMAEVLLVTYKYPAEQGNRACQI</sequence>
<evidence type="ECO:0000313" key="2">
    <source>
        <dbReference type="EMBL" id="QFT24967.1"/>
    </source>
</evidence>
<dbReference type="EMBL" id="CP045350">
    <property type="protein sequence ID" value="QFT24967.1"/>
    <property type="molecule type" value="Genomic_DNA"/>
</dbReference>
<keyword evidence="3" id="KW-1185">Reference proteome</keyword>
<keyword evidence="1" id="KW-0732">Signal</keyword>
<feature type="signal peptide" evidence="1">
    <location>
        <begin position="1"/>
        <end position="20"/>
    </location>
</feature>
<dbReference type="OrthoDB" id="7820707at2"/>
<dbReference type="RefSeq" id="WP_152429289.1">
    <property type="nucleotide sequence ID" value="NZ_CBCSDK010000006.1"/>
</dbReference>
<protein>
    <submittedName>
        <fullName evidence="2">Uncharacterized protein</fullName>
    </submittedName>
</protein>
<dbReference type="KEGG" id="vaq:FIV01_00655"/>